<dbReference type="EnsemblMetazoa" id="AALFPA23_008507.R11491">
    <property type="protein sequence ID" value="AALFPA23_008507.P11491"/>
    <property type="gene ID" value="AALFPA23_008507"/>
</dbReference>
<dbReference type="GeneID" id="134291050"/>
<dbReference type="InterPro" id="IPR043502">
    <property type="entry name" value="DNA/RNA_pol_sf"/>
</dbReference>
<feature type="region of interest" description="Disordered" evidence="1">
    <location>
        <begin position="292"/>
        <end position="323"/>
    </location>
</feature>
<dbReference type="Pfam" id="PF05380">
    <property type="entry name" value="Peptidase_A17"/>
    <property type="match status" value="1"/>
</dbReference>
<evidence type="ECO:0000256" key="1">
    <source>
        <dbReference type="SAM" id="MobiDB-lite"/>
    </source>
</evidence>
<dbReference type="InterPro" id="IPR005312">
    <property type="entry name" value="DUF1759"/>
</dbReference>
<feature type="compositionally biased region" description="Polar residues" evidence="1">
    <location>
        <begin position="397"/>
        <end position="409"/>
    </location>
</feature>
<feature type="compositionally biased region" description="Polar residues" evidence="1">
    <location>
        <begin position="292"/>
        <end position="309"/>
    </location>
</feature>
<reference evidence="4" key="1">
    <citation type="journal article" date="2015" name="Proc. Natl. Acad. Sci. U.S.A.">
        <title>Genome sequence of the Asian Tiger mosquito, Aedes albopictus, reveals insights into its biology, genetics, and evolution.</title>
        <authorList>
            <person name="Chen X.G."/>
            <person name="Jiang X."/>
            <person name="Gu J."/>
            <person name="Xu M."/>
            <person name="Wu Y."/>
            <person name="Deng Y."/>
            <person name="Zhang C."/>
            <person name="Bonizzoni M."/>
            <person name="Dermauw W."/>
            <person name="Vontas J."/>
            <person name="Armbruster P."/>
            <person name="Huang X."/>
            <person name="Yang Y."/>
            <person name="Zhang H."/>
            <person name="He W."/>
            <person name="Peng H."/>
            <person name="Liu Y."/>
            <person name="Wu K."/>
            <person name="Chen J."/>
            <person name="Lirakis M."/>
            <person name="Topalis P."/>
            <person name="Van Leeuwen T."/>
            <person name="Hall A.B."/>
            <person name="Jiang X."/>
            <person name="Thorpe C."/>
            <person name="Mueller R.L."/>
            <person name="Sun C."/>
            <person name="Waterhouse R.M."/>
            <person name="Yan G."/>
            <person name="Tu Z.J."/>
            <person name="Fang X."/>
            <person name="James A.A."/>
        </authorList>
    </citation>
    <scope>NUCLEOTIDE SEQUENCE [LARGE SCALE GENOMIC DNA]</scope>
    <source>
        <strain evidence="4">Foshan</strain>
    </source>
</reference>
<dbReference type="Pfam" id="PF00665">
    <property type="entry name" value="rve"/>
    <property type="match status" value="1"/>
</dbReference>
<feature type="domain" description="Integrase catalytic" evidence="2">
    <location>
        <begin position="1276"/>
        <end position="1469"/>
    </location>
</feature>
<evidence type="ECO:0000313" key="3">
    <source>
        <dbReference type="EnsemblMetazoa" id="AALFPA23_008507.P11491"/>
    </source>
</evidence>
<organism evidence="3 4">
    <name type="scientific">Aedes albopictus</name>
    <name type="common">Asian tiger mosquito</name>
    <name type="synonym">Stegomyia albopicta</name>
    <dbReference type="NCBI Taxonomy" id="7160"/>
    <lineage>
        <taxon>Eukaryota</taxon>
        <taxon>Metazoa</taxon>
        <taxon>Ecdysozoa</taxon>
        <taxon>Arthropoda</taxon>
        <taxon>Hexapoda</taxon>
        <taxon>Insecta</taxon>
        <taxon>Pterygota</taxon>
        <taxon>Neoptera</taxon>
        <taxon>Endopterygota</taxon>
        <taxon>Diptera</taxon>
        <taxon>Nematocera</taxon>
        <taxon>Culicoidea</taxon>
        <taxon>Culicidae</taxon>
        <taxon>Culicinae</taxon>
        <taxon>Aedini</taxon>
        <taxon>Aedes</taxon>
        <taxon>Stegomyia</taxon>
    </lineage>
</organism>
<evidence type="ECO:0000259" key="2">
    <source>
        <dbReference type="PROSITE" id="PS50994"/>
    </source>
</evidence>
<proteinExistence type="predicted"/>
<dbReference type="Pfam" id="PF18701">
    <property type="entry name" value="DUF5641"/>
    <property type="match status" value="1"/>
</dbReference>
<feature type="compositionally biased region" description="Basic and acidic residues" evidence="1">
    <location>
        <begin position="1595"/>
        <end position="1607"/>
    </location>
</feature>
<feature type="region of interest" description="Disordered" evidence="1">
    <location>
        <begin position="390"/>
        <end position="431"/>
    </location>
</feature>
<evidence type="ECO:0000313" key="4">
    <source>
        <dbReference type="Proteomes" id="UP000069940"/>
    </source>
</evidence>
<dbReference type="Pfam" id="PF17921">
    <property type="entry name" value="Integrase_H2C2"/>
    <property type="match status" value="1"/>
</dbReference>
<dbReference type="InterPro" id="IPR008042">
    <property type="entry name" value="Retrotrans_Pao"/>
</dbReference>
<protein>
    <recommendedName>
        <fullName evidence="2">Integrase catalytic domain-containing protein</fullName>
    </recommendedName>
</protein>
<sequence length="1620" mass="182502">MSVQHSPTKSSQQPTMEDVKTFVHQRGQVRGEVTAIFNTLERAEDDPSQEVLRLVPPAKLDEQDEKLNEFDRIHTDALVRLEGLMEALQKNPRDSNVVQTQSDSSRIIIQQAPLKAPIPTFDGKYENWPRFKAMFEDIVGKGSDSDSIKLHHLEKSLIGAASGIIDSKTLADNNYKHAWTILTERYENPRIIIDTHISELLGMKKMNRESHRELRELIDTCTRNIEGLKFMKQPVEATAGLIINKILVSCLDPATRKQWERTLNHGDLQDLDDTLLFLKDQCRVLERCEVDNPSSAKSQPGKLSQSSVKPASVKVHSATPDASNESCSFCGKSHFSYQCPEFRKLSISERVSKVKESRSCFNCLRRGHNSVNCSSKNRCSKCGKRHHSLLHDDGSKSDQSVSPPASAQKPTDAVQKPVPDPPQSSNTDSVQSATVSSSCSQSVALPNVLLLTAMVHLLDKSGHPVPCRAFLDCGAQTNLLSTAMFVKLGFDGLPVNVDIVGVSSTRSKSNCLVDVSLRSQYSDYQTILQCLVTAKITNPLPSQSIDISEWNIPSNIKLADPNFNVPAAVDLLIGMGHFFELLKIGHIVLAEGLPELRETELGWVIAGEIRAEAPALVNVTQVSCVAIESLNETIKRFWEIEEVEVYSTPTGEEEECEELFRSSYRRDVNGRYIVNYLFAKIRLLKDPELRLQYSNFIEEYKSLGHCKEVIEAHDVAGQLKYYMPHHAVYRPSSTSTKLRVVFDVSAKPPSGVSLNDVLKIGPVVQNDLMSILLRFRKHPFVFTADIQKMYRQILIDPEQTSLQRIFWRSNPTDPVKVLELVTVTYGTSAAPFLATRSLVQLSVDEGADFPLAARVIQEDCYVDDVLSGAKTIQEAIECRQQLQTLLARGGFPVHKWCANDETILQDVPEDEREKLVLLDDLSANEVMKTLGLTWNPRSDEFLFCQSASSEDSAVTKRQLFSEVAKMFDPLGLLAPITVPAKRLMQQTQIVLSWLQKAPAKLQPFVQNRVVEISRDCGLYKWGYVRSKDNPADVISRGQLPGTLKENSLWWEGPPFLQSRMYESPVLDQLPDDLMPEMKPALVMVMPVVNCDDLPLFKKFGSLRKLQRVLAYVQRFLKNCRTKNPEHRVKSSCLSVSELRSALHTIVLVIQHESLPEEIERVENGEPSKRLKALGPFLHNGALRVGGRIQKSRMSFDAKHQYILPRHPLTDLIIREYHLEHLHIGPSGLLSALRQRFWLLGSRSAVRKITRGCVECFRVKPQGVAQYMGNLPQSRVTPSAPFEVTGVDYAGPFLIRQACRKTVHVKAYLCVFVCLVTKSLHLELVSDMSTAAFIAALQRFISRRGIVREIHSDNGSNFRGAKAELHELYLLFRENVAINQIETFCQNKEISWHFIPPDAPEFGGMWEASVKSTKYHLKRILKGTPLTFEEMYTLLTQVEAILNSRPLFSHSDDPAEGEVITPAHFLIGRPLTAVPEPSYEGLNQNRLSKWQHLQQMREHFWRSWVHDYLVSLQPRGKNFVRFPNVRPGIVVLMEDKTLPPQQWKLGRIVHVYPGEDNFVRVVDIKVGNAVYRRPITKISILPIEDNSRIGGPQDSGSDRPGEDVRNSEDLTSIQIGGSARR</sequence>
<dbReference type="PANTHER" id="PTHR47331">
    <property type="entry name" value="PHD-TYPE DOMAIN-CONTAINING PROTEIN"/>
    <property type="match status" value="1"/>
</dbReference>
<dbReference type="SMART" id="SM00343">
    <property type="entry name" value="ZnF_C2HC"/>
    <property type="match status" value="2"/>
</dbReference>
<dbReference type="SUPFAM" id="SSF56672">
    <property type="entry name" value="DNA/RNA polymerases"/>
    <property type="match status" value="1"/>
</dbReference>
<dbReference type="InterPro" id="IPR036397">
    <property type="entry name" value="RNaseH_sf"/>
</dbReference>
<dbReference type="RefSeq" id="XP_062714298.1">
    <property type="nucleotide sequence ID" value="XM_062858314.1"/>
</dbReference>
<reference evidence="3" key="2">
    <citation type="submission" date="2025-05" db="UniProtKB">
        <authorList>
            <consortium name="EnsemblMetazoa"/>
        </authorList>
    </citation>
    <scope>IDENTIFICATION</scope>
    <source>
        <strain evidence="3">Foshan</strain>
    </source>
</reference>
<name>A0ABM1YES2_AEDAL</name>
<dbReference type="PROSITE" id="PS50994">
    <property type="entry name" value="INTEGRASE"/>
    <property type="match status" value="1"/>
</dbReference>
<dbReference type="Pfam" id="PF03564">
    <property type="entry name" value="DUF1759"/>
    <property type="match status" value="1"/>
</dbReference>
<accession>A0ABM1YES2</accession>
<dbReference type="InterPro" id="IPR041588">
    <property type="entry name" value="Integrase_H2C2"/>
</dbReference>
<dbReference type="InterPro" id="IPR001878">
    <property type="entry name" value="Znf_CCHC"/>
</dbReference>
<keyword evidence="4" id="KW-1185">Reference proteome</keyword>
<dbReference type="InterPro" id="IPR012337">
    <property type="entry name" value="RNaseH-like_sf"/>
</dbReference>
<dbReference type="Proteomes" id="UP000069940">
    <property type="component" value="Unassembled WGS sequence"/>
</dbReference>
<feature type="region of interest" description="Disordered" evidence="1">
    <location>
        <begin position="1585"/>
        <end position="1620"/>
    </location>
</feature>
<dbReference type="CDD" id="cd01644">
    <property type="entry name" value="RT_pepA17"/>
    <property type="match status" value="1"/>
</dbReference>
<dbReference type="InterPro" id="IPR040676">
    <property type="entry name" value="DUF5641"/>
</dbReference>
<dbReference type="InterPro" id="IPR001584">
    <property type="entry name" value="Integrase_cat-core"/>
</dbReference>
<dbReference type="Gene3D" id="3.30.420.10">
    <property type="entry name" value="Ribonuclease H-like superfamily/Ribonuclease H"/>
    <property type="match status" value="1"/>
</dbReference>
<dbReference type="SUPFAM" id="SSF53098">
    <property type="entry name" value="Ribonuclease H-like"/>
    <property type="match status" value="1"/>
</dbReference>